<keyword evidence="3" id="KW-0028">Amino-acid biosynthesis</keyword>
<feature type="domain" description="Glutamine amidotransferase type-2" evidence="6">
    <location>
        <begin position="2"/>
        <end position="123"/>
    </location>
</feature>
<evidence type="ECO:0000256" key="2">
    <source>
        <dbReference type="ARBA" id="ARBA00012737"/>
    </source>
</evidence>
<dbReference type="PANTHER" id="PTHR43284">
    <property type="entry name" value="ASPARAGINE SYNTHETASE (GLUTAMINE-HYDROLYZING)"/>
    <property type="match status" value="1"/>
</dbReference>
<evidence type="ECO:0000256" key="4">
    <source>
        <dbReference type="ARBA" id="ARBA00048741"/>
    </source>
</evidence>
<dbReference type="PANTHER" id="PTHR43284:SF1">
    <property type="entry name" value="ASPARAGINE SYNTHETASE"/>
    <property type="match status" value="1"/>
</dbReference>
<dbReference type="InterPro" id="IPR051786">
    <property type="entry name" value="ASN_synthetase/amidase"/>
</dbReference>
<dbReference type="PROSITE" id="PS51278">
    <property type="entry name" value="GATASE_TYPE_2"/>
    <property type="match status" value="1"/>
</dbReference>
<dbReference type="SUPFAM" id="SSF56235">
    <property type="entry name" value="N-terminal nucleophile aminohydrolases (Ntn hydrolases)"/>
    <property type="match status" value="1"/>
</dbReference>
<feature type="transmembrane region" description="Helical" evidence="5">
    <location>
        <begin position="98"/>
        <end position="116"/>
    </location>
</feature>
<gene>
    <name evidence="7" type="ORF">BRW62_02000</name>
</gene>
<sequence>MCGLVGLISLGESLDLRSTVQTMVATLYHRGPDDEGTWIDESAGIALGHRCLAILDLSPAGHQPMVSACSRYLYLIPIQLYVFGNLPYLFFPKQHQLFFRWLFLVIGYSFVVLWLWPQFTDQA</sequence>
<keyword evidence="8" id="KW-1185">Reference proteome</keyword>
<keyword evidence="5" id="KW-0812">Transmembrane</keyword>
<keyword evidence="3" id="KW-0061">Asparagine biosynthesis</keyword>
<evidence type="ECO:0000256" key="5">
    <source>
        <dbReference type="SAM" id="Phobius"/>
    </source>
</evidence>
<organism evidence="7 8">
    <name type="scientific">Parathermosynechococcus lividus PCC 6715</name>
    <dbReference type="NCBI Taxonomy" id="1917166"/>
    <lineage>
        <taxon>Bacteria</taxon>
        <taxon>Bacillati</taxon>
        <taxon>Cyanobacteriota</taxon>
        <taxon>Cyanophyceae</taxon>
        <taxon>Acaryochloridales</taxon>
        <taxon>Thermosynechococcaceae</taxon>
        <taxon>Parathermosynechococcus</taxon>
    </lineage>
</organism>
<dbReference type="GO" id="GO:0005829">
    <property type="term" value="C:cytosol"/>
    <property type="evidence" value="ECO:0007669"/>
    <property type="project" value="TreeGrafter"/>
</dbReference>
<reference evidence="8" key="2">
    <citation type="journal article" date="2022" name="Front. Microbiol.">
        <title>Comparative Genomic Analysis Revealed Distinct Molecular Components and Organization of CO2-Concentrating Mechanism in Thermophilic Cyanobacteria.</title>
        <authorList>
            <person name="Tang J."/>
            <person name="Zhou H."/>
            <person name="Yao D."/>
            <person name="Riaz S."/>
            <person name="You D."/>
            <person name="Klepacz-Smolka A."/>
            <person name="Daroch M."/>
        </authorList>
    </citation>
    <scope>NUCLEOTIDE SEQUENCE [LARGE SCALE GENOMIC DNA]</scope>
    <source>
        <strain evidence="8">PCC 6715</strain>
    </source>
</reference>
<keyword evidence="5" id="KW-0472">Membrane</keyword>
<dbReference type="Proteomes" id="UP000231057">
    <property type="component" value="Chromosome"/>
</dbReference>
<accession>A0A2D2PZN6</accession>
<evidence type="ECO:0000256" key="3">
    <source>
        <dbReference type="ARBA" id="ARBA00022888"/>
    </source>
</evidence>
<dbReference type="EMBL" id="CP018092">
    <property type="protein sequence ID" value="ATS17720.1"/>
    <property type="molecule type" value="Genomic_DNA"/>
</dbReference>
<comment type="catalytic activity">
    <reaction evidence="4">
        <text>L-aspartate + L-glutamine + ATP + H2O = L-asparagine + L-glutamate + AMP + diphosphate + H(+)</text>
        <dbReference type="Rhea" id="RHEA:12228"/>
        <dbReference type="ChEBI" id="CHEBI:15377"/>
        <dbReference type="ChEBI" id="CHEBI:15378"/>
        <dbReference type="ChEBI" id="CHEBI:29985"/>
        <dbReference type="ChEBI" id="CHEBI:29991"/>
        <dbReference type="ChEBI" id="CHEBI:30616"/>
        <dbReference type="ChEBI" id="CHEBI:33019"/>
        <dbReference type="ChEBI" id="CHEBI:58048"/>
        <dbReference type="ChEBI" id="CHEBI:58359"/>
        <dbReference type="ChEBI" id="CHEBI:456215"/>
        <dbReference type="EC" id="6.3.5.4"/>
    </reaction>
</comment>
<dbReference type="OrthoDB" id="9763290at2"/>
<protein>
    <recommendedName>
        <fullName evidence="2">asparagine synthase (glutamine-hydrolyzing)</fullName>
        <ecNumber evidence="2">6.3.5.4</ecNumber>
    </recommendedName>
</protein>
<dbReference type="GO" id="GO:0006529">
    <property type="term" value="P:asparagine biosynthetic process"/>
    <property type="evidence" value="ECO:0007669"/>
    <property type="project" value="UniProtKB-KW"/>
</dbReference>
<dbReference type="GO" id="GO:0004066">
    <property type="term" value="F:asparagine synthase (glutamine-hydrolyzing) activity"/>
    <property type="evidence" value="ECO:0007669"/>
    <property type="project" value="UniProtKB-EC"/>
</dbReference>
<dbReference type="KEGG" id="slw:BRW62_02000"/>
<evidence type="ECO:0000256" key="1">
    <source>
        <dbReference type="ARBA" id="ARBA00005187"/>
    </source>
</evidence>
<dbReference type="Pfam" id="PF13522">
    <property type="entry name" value="GATase_6"/>
    <property type="match status" value="1"/>
</dbReference>
<evidence type="ECO:0000313" key="8">
    <source>
        <dbReference type="Proteomes" id="UP000231057"/>
    </source>
</evidence>
<evidence type="ECO:0000259" key="6">
    <source>
        <dbReference type="PROSITE" id="PS51278"/>
    </source>
</evidence>
<dbReference type="AlphaFoldDB" id="A0A2D2PZN6"/>
<dbReference type="InterPro" id="IPR029055">
    <property type="entry name" value="Ntn_hydrolases_N"/>
</dbReference>
<feature type="transmembrane region" description="Helical" evidence="5">
    <location>
        <begin position="72"/>
        <end position="91"/>
    </location>
</feature>
<comment type="pathway">
    <text evidence="1">Amino-acid biosynthesis; L-asparagine biosynthesis; L-asparagine from L-aspartate (L-Gln route): step 1/1.</text>
</comment>
<dbReference type="Gene3D" id="3.60.20.10">
    <property type="entry name" value="Glutamine Phosphoribosylpyrophosphate, subunit 1, domain 1"/>
    <property type="match status" value="1"/>
</dbReference>
<dbReference type="InterPro" id="IPR017932">
    <property type="entry name" value="GATase_2_dom"/>
</dbReference>
<dbReference type="EC" id="6.3.5.4" evidence="2"/>
<evidence type="ECO:0000313" key="7">
    <source>
        <dbReference type="EMBL" id="ATS17720.1"/>
    </source>
</evidence>
<name>A0A2D2PZN6_PARLV</name>
<dbReference type="RefSeq" id="WP_099798035.1">
    <property type="nucleotide sequence ID" value="NZ_CP018092.1"/>
</dbReference>
<reference evidence="7 8" key="1">
    <citation type="submission" date="2016-11" db="EMBL/GenBank/DDBJ databases">
        <title>Complete genome sequence of thermophilic cyanobacteria strain Synechococcus sp. PCC6715.</title>
        <authorList>
            <person name="Tang J."/>
            <person name="Daroch M."/>
            <person name="Liang Y."/>
            <person name="Jiang D."/>
            <person name="Shah M."/>
        </authorList>
    </citation>
    <scope>NUCLEOTIDE SEQUENCE [LARGE SCALE GENOMIC DNA]</scope>
    <source>
        <strain evidence="7 8">PCC 6715</strain>
    </source>
</reference>
<keyword evidence="5" id="KW-1133">Transmembrane helix</keyword>
<proteinExistence type="predicted"/>